<dbReference type="InterPro" id="IPR038418">
    <property type="entry name" value="6-PTP_synth/QueD_sf"/>
</dbReference>
<dbReference type="GO" id="GO:0008616">
    <property type="term" value="P:tRNA queuosine(34) biosynthetic process"/>
    <property type="evidence" value="ECO:0007669"/>
    <property type="project" value="UniProtKB-KW"/>
</dbReference>
<evidence type="ECO:0000313" key="11">
    <source>
        <dbReference type="EMBL" id="KUK23190.1"/>
    </source>
</evidence>
<gene>
    <name evidence="11" type="ORF">XD57_0715</name>
</gene>
<evidence type="ECO:0000256" key="5">
    <source>
        <dbReference type="ARBA" id="ARBA00022833"/>
    </source>
</evidence>
<evidence type="ECO:0000256" key="8">
    <source>
        <dbReference type="PIRNR" id="PIRNR006113"/>
    </source>
</evidence>
<dbReference type="SUPFAM" id="SSF55620">
    <property type="entry name" value="Tetrahydrobiopterin biosynthesis enzymes-like"/>
    <property type="match status" value="1"/>
</dbReference>
<dbReference type="InterPro" id="IPR007115">
    <property type="entry name" value="6-PTP_synth/QueD"/>
</dbReference>
<keyword evidence="8" id="KW-0671">Queuosine biosynthesis</keyword>
<comment type="similarity">
    <text evidence="2 8">Belongs to the PTPS family. QueD subfamily.</text>
</comment>
<dbReference type="GO" id="GO:0046872">
    <property type="term" value="F:metal ion binding"/>
    <property type="evidence" value="ECO:0007669"/>
    <property type="project" value="UniProtKB-KW"/>
</dbReference>
<evidence type="ECO:0000256" key="4">
    <source>
        <dbReference type="ARBA" id="ARBA00022723"/>
    </source>
</evidence>
<feature type="binding site" evidence="10">
    <location>
        <position position="26"/>
    </location>
    <ligand>
        <name>Zn(2+)</name>
        <dbReference type="ChEBI" id="CHEBI:29105"/>
    </ligand>
</feature>
<keyword evidence="6 8" id="KW-0456">Lyase</keyword>
<dbReference type="Proteomes" id="UP000058636">
    <property type="component" value="Unassembled WGS sequence"/>
</dbReference>
<feature type="binding site" evidence="10">
    <location>
        <position position="28"/>
    </location>
    <ligand>
        <name>Zn(2+)</name>
        <dbReference type="ChEBI" id="CHEBI:29105"/>
    </ligand>
</feature>
<feature type="active site" description="Charge relay system" evidence="9">
    <location>
        <position position="66"/>
    </location>
</feature>
<evidence type="ECO:0000256" key="2">
    <source>
        <dbReference type="ARBA" id="ARBA00008900"/>
    </source>
</evidence>
<organism evidence="11 12">
    <name type="scientific">Thermotoga petrophila</name>
    <dbReference type="NCBI Taxonomy" id="93929"/>
    <lineage>
        <taxon>Bacteria</taxon>
        <taxon>Thermotogati</taxon>
        <taxon>Thermotogota</taxon>
        <taxon>Thermotogae</taxon>
        <taxon>Thermotogales</taxon>
        <taxon>Thermotogaceae</taxon>
        <taxon>Thermotoga</taxon>
    </lineage>
</organism>
<feature type="active site" description="Charge relay system" evidence="9">
    <location>
        <position position="107"/>
    </location>
</feature>
<keyword evidence="5 8" id="KW-0862">Zinc</keyword>
<evidence type="ECO:0000256" key="10">
    <source>
        <dbReference type="PIRSR" id="PIRSR006113-2"/>
    </source>
</evidence>
<dbReference type="PANTHER" id="PTHR12589">
    <property type="entry name" value="PYRUVOYL TETRAHYDROBIOPTERIN SYNTHASE"/>
    <property type="match status" value="1"/>
</dbReference>
<comment type="pathway">
    <text evidence="1 8">Purine metabolism; 7-cyano-7-deazaguanine biosynthesis.</text>
</comment>
<comment type="cofactor">
    <cofactor evidence="8 10">
        <name>Zn(2+)</name>
        <dbReference type="ChEBI" id="CHEBI:29105"/>
    </cofactor>
    <text evidence="8 10">Binds 1 zinc ion per subunit.</text>
</comment>
<name>A0A101ERC5_9THEM</name>
<dbReference type="Pfam" id="PF01242">
    <property type="entry name" value="PTPS"/>
    <property type="match status" value="1"/>
</dbReference>
<feature type="binding site" evidence="10">
    <location>
        <position position="13"/>
    </location>
    <ligand>
        <name>Zn(2+)</name>
        <dbReference type="ChEBI" id="CHEBI:29105"/>
    </ligand>
</feature>
<evidence type="ECO:0000256" key="9">
    <source>
        <dbReference type="PIRSR" id="PIRSR006113-1"/>
    </source>
</evidence>
<evidence type="ECO:0000256" key="7">
    <source>
        <dbReference type="ARBA" id="ARBA00048807"/>
    </source>
</evidence>
<dbReference type="OMA" id="CTSGCIY"/>
<dbReference type="PATRIC" id="fig|93930.3.peg.1566"/>
<dbReference type="GO" id="GO:0070497">
    <property type="term" value="F:6-carboxytetrahydropterin synthase activity"/>
    <property type="evidence" value="ECO:0007669"/>
    <property type="project" value="UniProtKB-EC"/>
</dbReference>
<sequence length="120" mass="14191">MILVKKFSFEAAHNLTKYHGKCEKLHGHTYRLVVKIEGPLNEEEMVMDFAELKKIVEELVISKLDHSYLNDMFDQPTTERVAIWIWDQLSKEMEKRGVRLHEIELWETETSGVVYRGEKV</sequence>
<comment type="catalytic activity">
    <reaction evidence="7 8">
        <text>7,8-dihydroneopterin 3'-triphosphate + H2O = 6-carboxy-5,6,7,8-tetrahydropterin + triphosphate + acetaldehyde + 2 H(+)</text>
        <dbReference type="Rhea" id="RHEA:27966"/>
        <dbReference type="ChEBI" id="CHEBI:15343"/>
        <dbReference type="ChEBI" id="CHEBI:15377"/>
        <dbReference type="ChEBI" id="CHEBI:15378"/>
        <dbReference type="ChEBI" id="CHEBI:18036"/>
        <dbReference type="ChEBI" id="CHEBI:58462"/>
        <dbReference type="ChEBI" id="CHEBI:61032"/>
        <dbReference type="EC" id="4.1.2.50"/>
    </reaction>
</comment>
<dbReference type="AlphaFoldDB" id="A0A101ERC5"/>
<evidence type="ECO:0000256" key="3">
    <source>
        <dbReference type="ARBA" id="ARBA00018141"/>
    </source>
</evidence>
<dbReference type="PIRSF" id="PIRSF006113">
    <property type="entry name" value="PTP_synth"/>
    <property type="match status" value="1"/>
</dbReference>
<dbReference type="EC" id="4.-.-.-" evidence="8"/>
<feature type="active site" description="Proton acceptor" evidence="9">
    <location>
        <position position="22"/>
    </location>
</feature>
<dbReference type="NCBIfam" id="TIGR03367">
    <property type="entry name" value="queuosine_QueD"/>
    <property type="match status" value="1"/>
</dbReference>
<evidence type="ECO:0000256" key="1">
    <source>
        <dbReference type="ARBA" id="ARBA00005061"/>
    </source>
</evidence>
<dbReference type="Gene3D" id="3.30.479.10">
    <property type="entry name" value="6-pyruvoyl tetrahydropterin synthase/QueD"/>
    <property type="match status" value="1"/>
</dbReference>
<dbReference type="UniPathway" id="UPA00391"/>
<evidence type="ECO:0000256" key="6">
    <source>
        <dbReference type="ARBA" id="ARBA00023239"/>
    </source>
</evidence>
<keyword evidence="4 8" id="KW-0479">Metal-binding</keyword>
<dbReference type="PANTHER" id="PTHR12589:SF7">
    <property type="entry name" value="6-PYRUVOYL TETRAHYDROBIOPTERIN SYNTHASE"/>
    <property type="match status" value="1"/>
</dbReference>
<accession>A0A101ERC5</accession>
<proteinExistence type="inferred from homology"/>
<dbReference type="FunFam" id="3.30.479.10:FF:000010">
    <property type="entry name" value="6-carboxy-5,6,7,8-tetrahydropterin synthase"/>
    <property type="match status" value="1"/>
</dbReference>
<reference evidence="11 12" key="1">
    <citation type="journal article" date="2015" name="MBio">
        <title>Genome-Resolved Metagenomic Analysis Reveals Roles for Candidate Phyla and Other Microbial Community Members in Biogeochemical Transformations in Oil Reservoirs.</title>
        <authorList>
            <person name="Hu P."/>
            <person name="Tom L."/>
            <person name="Singh A."/>
            <person name="Thomas B.C."/>
            <person name="Baker B.J."/>
            <person name="Piceno Y.M."/>
            <person name="Andersen G.L."/>
            <person name="Banfield J.F."/>
        </authorList>
    </citation>
    <scope>NUCLEOTIDE SEQUENCE [LARGE SCALE GENOMIC DNA]</scope>
    <source>
        <strain evidence="11">46_26</strain>
    </source>
</reference>
<evidence type="ECO:0000313" key="12">
    <source>
        <dbReference type="Proteomes" id="UP000058636"/>
    </source>
</evidence>
<dbReference type="EMBL" id="LGFG01000043">
    <property type="protein sequence ID" value="KUK23190.1"/>
    <property type="molecule type" value="Genomic_DNA"/>
</dbReference>
<comment type="caution">
    <text evidence="11">The sequence shown here is derived from an EMBL/GenBank/DDBJ whole genome shotgun (WGS) entry which is preliminary data.</text>
</comment>
<protein>
    <recommendedName>
        <fullName evidence="3 8">6-carboxy-5,6,7,8-tetrahydropterin synthase</fullName>
        <ecNumber evidence="8">4.-.-.-</ecNumber>
    </recommendedName>
</protein>